<dbReference type="PROSITE" id="PS50850">
    <property type="entry name" value="MFS"/>
    <property type="match status" value="1"/>
</dbReference>
<dbReference type="AlphaFoldDB" id="A0A9W9FHN4"/>
<dbReference type="Gene3D" id="1.20.1720.10">
    <property type="entry name" value="Multidrug resistance protein D"/>
    <property type="match status" value="1"/>
</dbReference>
<feature type="transmembrane region" description="Helical" evidence="12">
    <location>
        <begin position="202"/>
        <end position="227"/>
    </location>
</feature>
<proteinExistence type="inferred from homology"/>
<evidence type="ECO:0000256" key="10">
    <source>
        <dbReference type="ARBA" id="ARBA00074746"/>
    </source>
</evidence>
<dbReference type="Gene3D" id="1.20.1250.20">
    <property type="entry name" value="MFS general substrate transporter like domains"/>
    <property type="match status" value="1"/>
</dbReference>
<feature type="domain" description="Major facilitator superfamily (MFS) profile" evidence="13">
    <location>
        <begin position="78"/>
        <end position="522"/>
    </location>
</feature>
<dbReference type="SUPFAM" id="SSF103473">
    <property type="entry name" value="MFS general substrate transporter"/>
    <property type="match status" value="1"/>
</dbReference>
<dbReference type="GO" id="GO:0015137">
    <property type="term" value="F:citrate transmembrane transporter activity"/>
    <property type="evidence" value="ECO:0007669"/>
    <property type="project" value="UniProtKB-ARBA"/>
</dbReference>
<comment type="similarity">
    <text evidence="2">Belongs to the major facilitator superfamily.</text>
</comment>
<name>A0A9W9FHN4_9EURO</name>
<feature type="region of interest" description="Disordered" evidence="11">
    <location>
        <begin position="1"/>
        <end position="42"/>
    </location>
</feature>
<evidence type="ECO:0000256" key="2">
    <source>
        <dbReference type="ARBA" id="ARBA00008335"/>
    </source>
</evidence>
<keyword evidence="6 12" id="KW-0472">Membrane</keyword>
<dbReference type="FunFam" id="1.20.1720.10:FF:000009">
    <property type="entry name" value="MFS multidrug transporter"/>
    <property type="match status" value="1"/>
</dbReference>
<evidence type="ECO:0000256" key="9">
    <source>
        <dbReference type="ARBA" id="ARBA00057034"/>
    </source>
</evidence>
<evidence type="ECO:0000313" key="14">
    <source>
        <dbReference type="EMBL" id="KAJ5100341.1"/>
    </source>
</evidence>
<gene>
    <name evidence="14" type="ORF">N7456_006393</name>
</gene>
<sequence length="546" mass="59136">MSLNTPDAMQKALAVTERSAHSSSSSSPTLSPSPTLSGQDEKQFSTCSSASSITLKGESQVPEQPQYHVFTRSRKLQMVCIVSLAAIFSPLSSNIYFPALGTISKELDVSMSLTTLTVTVYMIVQGLAPSFWGSFSDTIGRRGIFIGTFIVYMIANIALAVSDNYAELMVFRALQAAGSAATISIGAGVIGDITTSAERGSLIGIFGGVRMLGQGVGPVFGGILSQYLGYRSIFWFLTIVAGISLLSILCFLPETLRTVAGNGTVPLHGLYKPWIYNITGQPDVQEDAKPSGSKKEVTWKTVLAPLTFLGEKDVFITLFFGAIVYTVWSMITSSTSQLFEETYGLNTMEVGLTFLGNGFGCMSGSYTIGYLMDYNHKRTERDYCRQNNLPLDTRITTKTHADFPIEYARMRNTWWITALFIVATALYGVSLKTHLAVPIILQYITAYCATAIFTINSALVIDLYPGASASATAVNNLMRCLIGAGGVALVTPIINAVGSLWTFVLLAGVTLAMVPLLMVEMRWGAGWRMKRNERLKAKADQAIQEA</sequence>
<feature type="transmembrane region" description="Helical" evidence="12">
    <location>
        <begin position="351"/>
        <end position="371"/>
    </location>
</feature>
<keyword evidence="7" id="KW-0325">Glycoprotein</keyword>
<dbReference type="Pfam" id="PF07690">
    <property type="entry name" value="MFS_1"/>
    <property type="match status" value="1"/>
</dbReference>
<dbReference type="PANTHER" id="PTHR23502:SF26">
    <property type="entry name" value="MAJOR FACILITATOR SUPERFAMILY (MFS) PROFILE DOMAIN-CONTAINING PROTEIN"/>
    <property type="match status" value="1"/>
</dbReference>
<keyword evidence="15" id="KW-1185">Reference proteome</keyword>
<evidence type="ECO:0000313" key="15">
    <source>
        <dbReference type="Proteomes" id="UP001149165"/>
    </source>
</evidence>
<reference evidence="14" key="1">
    <citation type="submission" date="2022-11" db="EMBL/GenBank/DDBJ databases">
        <authorList>
            <person name="Petersen C."/>
        </authorList>
    </citation>
    <scope>NUCLEOTIDE SEQUENCE</scope>
    <source>
        <strain evidence="14">IBT 30069</strain>
    </source>
</reference>
<evidence type="ECO:0000256" key="1">
    <source>
        <dbReference type="ARBA" id="ARBA00004141"/>
    </source>
</evidence>
<reference evidence="14" key="2">
    <citation type="journal article" date="2023" name="IMA Fungus">
        <title>Comparative genomic study of the Penicillium genus elucidates a diverse pangenome and 15 lateral gene transfer events.</title>
        <authorList>
            <person name="Petersen C."/>
            <person name="Sorensen T."/>
            <person name="Nielsen M.R."/>
            <person name="Sondergaard T.E."/>
            <person name="Sorensen J.L."/>
            <person name="Fitzpatrick D.A."/>
            <person name="Frisvad J.C."/>
            <person name="Nielsen K.L."/>
        </authorList>
    </citation>
    <scope>NUCLEOTIDE SEQUENCE</scope>
    <source>
        <strain evidence="14">IBT 30069</strain>
    </source>
</reference>
<accession>A0A9W9FHN4</accession>
<comment type="function">
    <text evidence="9">Transmembrane transporter that exports citrate across the cell membrane.</text>
</comment>
<evidence type="ECO:0000256" key="5">
    <source>
        <dbReference type="ARBA" id="ARBA00022989"/>
    </source>
</evidence>
<dbReference type="EMBL" id="JAPQKH010000004">
    <property type="protein sequence ID" value="KAJ5100341.1"/>
    <property type="molecule type" value="Genomic_DNA"/>
</dbReference>
<organism evidence="14 15">
    <name type="scientific">Penicillium angulare</name>
    <dbReference type="NCBI Taxonomy" id="116970"/>
    <lineage>
        <taxon>Eukaryota</taxon>
        <taxon>Fungi</taxon>
        <taxon>Dikarya</taxon>
        <taxon>Ascomycota</taxon>
        <taxon>Pezizomycotina</taxon>
        <taxon>Eurotiomycetes</taxon>
        <taxon>Eurotiomycetidae</taxon>
        <taxon>Eurotiales</taxon>
        <taxon>Aspergillaceae</taxon>
        <taxon>Penicillium</taxon>
    </lineage>
</organism>
<evidence type="ECO:0000259" key="13">
    <source>
        <dbReference type="PROSITE" id="PS50850"/>
    </source>
</evidence>
<feature type="transmembrane region" description="Helical" evidence="12">
    <location>
        <begin position="443"/>
        <end position="464"/>
    </location>
</feature>
<dbReference type="OrthoDB" id="440553at2759"/>
<feature type="transmembrane region" description="Helical" evidence="12">
    <location>
        <begin position="233"/>
        <end position="252"/>
    </location>
</feature>
<keyword evidence="3" id="KW-0813">Transport</keyword>
<dbReference type="PRINTS" id="PR01036">
    <property type="entry name" value="TCRTETB"/>
</dbReference>
<feature type="transmembrane region" description="Helical" evidence="12">
    <location>
        <begin position="476"/>
        <end position="494"/>
    </location>
</feature>
<evidence type="ECO:0000256" key="8">
    <source>
        <dbReference type="ARBA" id="ARBA00051015"/>
    </source>
</evidence>
<feature type="compositionally biased region" description="Low complexity" evidence="11">
    <location>
        <begin position="22"/>
        <end position="37"/>
    </location>
</feature>
<keyword evidence="4 12" id="KW-0812">Transmembrane</keyword>
<dbReference type="GO" id="GO:0140115">
    <property type="term" value="P:export across plasma membrane"/>
    <property type="evidence" value="ECO:0007669"/>
    <property type="project" value="UniProtKB-ARBA"/>
</dbReference>
<dbReference type="GO" id="GO:0005886">
    <property type="term" value="C:plasma membrane"/>
    <property type="evidence" value="ECO:0007669"/>
    <property type="project" value="TreeGrafter"/>
</dbReference>
<feature type="transmembrane region" description="Helical" evidence="12">
    <location>
        <begin position="76"/>
        <end position="97"/>
    </location>
</feature>
<evidence type="ECO:0000256" key="12">
    <source>
        <dbReference type="SAM" id="Phobius"/>
    </source>
</evidence>
<evidence type="ECO:0000256" key="3">
    <source>
        <dbReference type="ARBA" id="ARBA00022448"/>
    </source>
</evidence>
<feature type="transmembrane region" description="Helical" evidence="12">
    <location>
        <begin position="314"/>
        <end position="331"/>
    </location>
</feature>
<protein>
    <recommendedName>
        <fullName evidence="10">Citrate exporter 1</fullName>
    </recommendedName>
</protein>
<keyword evidence="5 12" id="KW-1133">Transmembrane helix</keyword>
<dbReference type="InterPro" id="IPR020846">
    <property type="entry name" value="MFS_dom"/>
</dbReference>
<feature type="transmembrane region" description="Helical" evidence="12">
    <location>
        <begin position="500"/>
        <end position="519"/>
    </location>
</feature>
<feature type="transmembrane region" description="Helical" evidence="12">
    <location>
        <begin position="413"/>
        <end position="431"/>
    </location>
</feature>
<evidence type="ECO:0000256" key="11">
    <source>
        <dbReference type="SAM" id="MobiDB-lite"/>
    </source>
</evidence>
<comment type="caution">
    <text evidence="14">The sequence shown here is derived from an EMBL/GenBank/DDBJ whole genome shotgun (WGS) entry which is preliminary data.</text>
</comment>
<dbReference type="InterPro" id="IPR011701">
    <property type="entry name" value="MFS"/>
</dbReference>
<dbReference type="FunFam" id="1.20.1250.20:FF:000172">
    <property type="entry name" value="MFS multidrug resistance transporter"/>
    <property type="match status" value="1"/>
</dbReference>
<feature type="transmembrane region" description="Helical" evidence="12">
    <location>
        <begin position="109"/>
        <end position="132"/>
    </location>
</feature>
<evidence type="ECO:0000256" key="6">
    <source>
        <dbReference type="ARBA" id="ARBA00023136"/>
    </source>
</evidence>
<dbReference type="Proteomes" id="UP001149165">
    <property type="component" value="Unassembled WGS sequence"/>
</dbReference>
<evidence type="ECO:0000256" key="4">
    <source>
        <dbReference type="ARBA" id="ARBA00022692"/>
    </source>
</evidence>
<dbReference type="PANTHER" id="PTHR23502">
    <property type="entry name" value="MAJOR FACILITATOR SUPERFAMILY"/>
    <property type="match status" value="1"/>
</dbReference>
<evidence type="ECO:0000256" key="7">
    <source>
        <dbReference type="ARBA" id="ARBA00023180"/>
    </source>
</evidence>
<feature type="transmembrane region" description="Helical" evidence="12">
    <location>
        <begin position="168"/>
        <end position="190"/>
    </location>
</feature>
<comment type="subcellular location">
    <subcellularLocation>
        <location evidence="1">Membrane</location>
        <topology evidence="1">Multi-pass membrane protein</topology>
    </subcellularLocation>
</comment>
<feature type="transmembrane region" description="Helical" evidence="12">
    <location>
        <begin position="144"/>
        <end position="162"/>
    </location>
</feature>
<comment type="catalytic activity">
    <reaction evidence="8">
        <text>citrate(in) = citrate(out)</text>
        <dbReference type="Rhea" id="RHEA:33183"/>
        <dbReference type="ChEBI" id="CHEBI:16947"/>
    </reaction>
</comment>
<dbReference type="InterPro" id="IPR036259">
    <property type="entry name" value="MFS_trans_sf"/>
</dbReference>